<gene>
    <name evidence="11" type="ORF">niasHT_005122</name>
</gene>
<evidence type="ECO:0000256" key="5">
    <source>
        <dbReference type="ARBA" id="ARBA00022723"/>
    </source>
</evidence>
<comment type="subunit">
    <text evidence="2">Component of the RNA polymerase I (Pol I), RNA polymerase II (Pol II) and RNA polymerase III (Pol III) complexes consisting of at least 13, 12 and 17 subunits, respectively.</text>
</comment>
<protein>
    <recommendedName>
        <fullName evidence="3">DNA-directed RNA polymerases I, II, and III subunit RPABC5</fullName>
    </recommendedName>
</protein>
<evidence type="ECO:0000256" key="6">
    <source>
        <dbReference type="ARBA" id="ARBA00022833"/>
    </source>
</evidence>
<reference evidence="11 12" key="1">
    <citation type="submission" date="2024-10" db="EMBL/GenBank/DDBJ databases">
        <authorList>
            <person name="Kim D."/>
        </authorList>
    </citation>
    <scope>NUCLEOTIDE SEQUENCE [LARGE SCALE GENOMIC DNA]</scope>
    <source>
        <strain evidence="11">BH-2024</strain>
    </source>
</reference>
<evidence type="ECO:0000256" key="10">
    <source>
        <dbReference type="SAM" id="MobiDB-lite"/>
    </source>
</evidence>
<organism evidence="11 12">
    <name type="scientific">Heterodera trifolii</name>
    <dbReference type="NCBI Taxonomy" id="157864"/>
    <lineage>
        <taxon>Eukaryota</taxon>
        <taxon>Metazoa</taxon>
        <taxon>Ecdysozoa</taxon>
        <taxon>Nematoda</taxon>
        <taxon>Chromadorea</taxon>
        <taxon>Rhabditida</taxon>
        <taxon>Tylenchina</taxon>
        <taxon>Tylenchomorpha</taxon>
        <taxon>Tylenchoidea</taxon>
        <taxon>Heteroderidae</taxon>
        <taxon>Heteroderinae</taxon>
        <taxon>Heterodera</taxon>
    </lineage>
</organism>
<comment type="caution">
    <text evidence="11">The sequence shown here is derived from an EMBL/GenBank/DDBJ whole genome shotgun (WGS) entry which is preliminary data.</text>
</comment>
<dbReference type="GO" id="GO:0046872">
    <property type="term" value="F:metal ion binding"/>
    <property type="evidence" value="ECO:0007669"/>
    <property type="project" value="UniProtKB-KW"/>
</dbReference>
<dbReference type="NCBIfam" id="NF003089">
    <property type="entry name" value="PRK04016.1"/>
    <property type="match status" value="1"/>
</dbReference>
<evidence type="ECO:0000256" key="8">
    <source>
        <dbReference type="ARBA" id="ARBA00025720"/>
    </source>
</evidence>
<keyword evidence="12" id="KW-1185">Reference proteome</keyword>
<keyword evidence="5" id="KW-0479">Metal-binding</keyword>
<dbReference type="Gene3D" id="1.10.10.60">
    <property type="entry name" value="Homeodomain-like"/>
    <property type="match status" value="1"/>
</dbReference>
<evidence type="ECO:0000256" key="9">
    <source>
        <dbReference type="ARBA" id="ARBA00059044"/>
    </source>
</evidence>
<comment type="function">
    <text evidence="9">DNA-dependent RNA polymerase catalyzes the transcription of DNA into RNA using the four ribonucleoside triphosphates as substrates. Common component of RNA polymerases I, II and III which synthesize ribosomal RNA precursors, mRNA precursors and many functional non-coding RNAs, and a small RNAs, such as 5S rRNA and tRNAs, respectively. Pol II is the central component of the basal RNA polymerase II transcription machinery. Pols are composed of mobile elements that move relative to each other. In Pol II, RBP10 is part of the core element with the central large cleft.</text>
</comment>
<feature type="compositionally biased region" description="Basic and acidic residues" evidence="10">
    <location>
        <begin position="67"/>
        <end position="85"/>
    </location>
</feature>
<comment type="similarity">
    <text evidence="8">Belongs to the archaeal Rpo10/eukaryotic RPB10 RNA polymerase subunit family.</text>
</comment>
<keyword evidence="7" id="KW-0804">Transcription</keyword>
<proteinExistence type="inferred from homology"/>
<accession>A0ABD2M7C3</accession>
<dbReference type="PROSITE" id="PS01112">
    <property type="entry name" value="RNA_POL_N_8KD"/>
    <property type="match status" value="1"/>
</dbReference>
<feature type="region of interest" description="Disordered" evidence="10">
    <location>
        <begin position="67"/>
        <end position="141"/>
    </location>
</feature>
<dbReference type="InterPro" id="IPR023580">
    <property type="entry name" value="RNA_pol_su_RPB10"/>
</dbReference>
<evidence type="ECO:0000313" key="11">
    <source>
        <dbReference type="EMBL" id="KAL3122304.1"/>
    </source>
</evidence>
<dbReference type="InterPro" id="IPR020789">
    <property type="entry name" value="RNA_pol_suN_Zn-BS"/>
</dbReference>
<dbReference type="FunFam" id="1.10.10.60:FF:000024">
    <property type="entry name" value="DNA-directed RNA polymerases I, II, and III subunit"/>
    <property type="match status" value="1"/>
</dbReference>
<dbReference type="HAMAP" id="MF_00250">
    <property type="entry name" value="RNApol_arch_Rpo10"/>
    <property type="match status" value="1"/>
</dbReference>
<dbReference type="AlphaFoldDB" id="A0ABD2M7C3"/>
<evidence type="ECO:0000256" key="2">
    <source>
        <dbReference type="ARBA" id="ARBA00011285"/>
    </source>
</evidence>
<dbReference type="PANTHER" id="PTHR23431:SF3">
    <property type="entry name" value="DNA-DIRECTED RNA POLYMERASES I, II, AND III SUBUNIT RPABC5"/>
    <property type="match status" value="1"/>
</dbReference>
<evidence type="ECO:0000256" key="3">
    <source>
        <dbReference type="ARBA" id="ARBA00020813"/>
    </source>
</evidence>
<comment type="subcellular location">
    <subcellularLocation>
        <location evidence="1">Nucleus</location>
    </subcellularLocation>
</comment>
<dbReference type="EMBL" id="JBICBT010000142">
    <property type="protein sequence ID" value="KAL3122304.1"/>
    <property type="molecule type" value="Genomic_DNA"/>
</dbReference>
<keyword evidence="6" id="KW-0862">Zinc</keyword>
<dbReference type="PANTHER" id="PTHR23431">
    <property type="entry name" value="DNA-DIRECTED RNA POLYMERASES I, II, AND III SUBUNIT RPABC5 FAMILY MEMBER"/>
    <property type="match status" value="1"/>
</dbReference>
<evidence type="ECO:0000313" key="12">
    <source>
        <dbReference type="Proteomes" id="UP001620626"/>
    </source>
</evidence>
<name>A0ABD2M7C3_9BILA</name>
<evidence type="ECO:0000256" key="7">
    <source>
        <dbReference type="ARBA" id="ARBA00023163"/>
    </source>
</evidence>
<dbReference type="SUPFAM" id="SSF46924">
    <property type="entry name" value="RNA polymerase subunit RPB10"/>
    <property type="match status" value="1"/>
</dbReference>
<evidence type="ECO:0000256" key="4">
    <source>
        <dbReference type="ARBA" id="ARBA00022478"/>
    </source>
</evidence>
<keyword evidence="4" id="KW-0240">DNA-directed RNA polymerase</keyword>
<dbReference type="Pfam" id="PF01194">
    <property type="entry name" value="RNA_pol_N"/>
    <property type="match status" value="1"/>
</dbReference>
<evidence type="ECO:0000256" key="1">
    <source>
        <dbReference type="ARBA" id="ARBA00004123"/>
    </source>
</evidence>
<dbReference type="GO" id="GO:0005665">
    <property type="term" value="C:RNA polymerase II, core complex"/>
    <property type="evidence" value="ECO:0007669"/>
    <property type="project" value="UniProtKB-ARBA"/>
</dbReference>
<sequence length="141" mass="15462">MIIPIRCFTCGKVIGNRWDAYLQSLQQGNTEGDALDQLGLRRYCCRRMLLSHVDLIEKLLNYHPLEKGAEKGEEGGLDKGGRKETAPPLKGGVSGLQTATVGIDPTRSLEREEGVSLGSRGDPIPFDRAVFENRPRGRGSP</sequence>
<dbReference type="InterPro" id="IPR000268">
    <property type="entry name" value="RPABC5/Rpb10"/>
</dbReference>
<dbReference type="Proteomes" id="UP001620626">
    <property type="component" value="Unassembled WGS sequence"/>
</dbReference>